<sequence>MSGSTTAEISSSVFKNTPVVMNGNRFGAVTHNQFNTGYSTVSTASGGCEVKNARIVLNSTIVLPNLVRNGQSPAVLAEWERYIGALRAHEQMHANNGKYTAETLISRLYNFRAEMPCPSMRAKLDQAVDRLINNMGAWDQQLDSQTEHGKSQGAYLRPGFR</sequence>
<comment type="caution">
    <text evidence="2">The sequence shown here is derived from an EMBL/GenBank/DDBJ whole genome shotgun (WGS) entry which is preliminary data.</text>
</comment>
<proteinExistence type="predicted"/>
<dbReference type="EMBL" id="WOWR01000015">
    <property type="protein sequence ID" value="KAF0254292.1"/>
    <property type="molecule type" value="Genomic_DNA"/>
</dbReference>
<reference evidence="2 3" key="1">
    <citation type="submission" date="2019-12" db="EMBL/GenBank/DDBJ databases">
        <authorList>
            <person name="Woiski C."/>
        </authorList>
    </citation>
    <scope>NUCLEOTIDE SEQUENCE [LARGE SCALE GENOMIC DNA]</scope>
    <source>
        <strain evidence="2 3">BOE100</strain>
    </source>
</reference>
<accession>A0A7V8EGN3</accession>
<dbReference type="InterPro" id="IPR010321">
    <property type="entry name" value="DUF922"/>
</dbReference>
<evidence type="ECO:0000313" key="2">
    <source>
        <dbReference type="EMBL" id="KAF0254292.1"/>
    </source>
</evidence>
<organism evidence="2 3">
    <name type="scientific">Pseudomonas putida</name>
    <name type="common">Arthrobacter siderocapsulatus</name>
    <dbReference type="NCBI Taxonomy" id="303"/>
    <lineage>
        <taxon>Bacteria</taxon>
        <taxon>Pseudomonadati</taxon>
        <taxon>Pseudomonadota</taxon>
        <taxon>Gammaproteobacteria</taxon>
        <taxon>Pseudomonadales</taxon>
        <taxon>Pseudomonadaceae</taxon>
        <taxon>Pseudomonas</taxon>
    </lineage>
</organism>
<gene>
    <name evidence="2" type="ORF">GN299_13630</name>
</gene>
<evidence type="ECO:0000313" key="3">
    <source>
        <dbReference type="Proteomes" id="UP000442695"/>
    </source>
</evidence>
<dbReference type="RefSeq" id="WP_162465289.1">
    <property type="nucleotide sequence ID" value="NZ_WOWR01000015.1"/>
</dbReference>
<dbReference type="Pfam" id="PF06037">
    <property type="entry name" value="DUF922"/>
    <property type="match status" value="1"/>
</dbReference>
<feature type="region of interest" description="Disordered" evidence="1">
    <location>
        <begin position="142"/>
        <end position="161"/>
    </location>
</feature>
<dbReference type="AlphaFoldDB" id="A0A7V8EGN3"/>
<protein>
    <submittedName>
        <fullName evidence="2">DUF922 domain-containing protein</fullName>
    </submittedName>
</protein>
<evidence type="ECO:0000256" key="1">
    <source>
        <dbReference type="SAM" id="MobiDB-lite"/>
    </source>
</evidence>
<name>A0A7V8EGN3_PSEPU</name>
<dbReference type="Proteomes" id="UP000442695">
    <property type="component" value="Unassembled WGS sequence"/>
</dbReference>